<feature type="coiled-coil region" evidence="1">
    <location>
        <begin position="381"/>
        <end position="450"/>
    </location>
</feature>
<evidence type="ECO:0000256" key="2">
    <source>
        <dbReference type="SAM" id="MobiDB-lite"/>
    </source>
</evidence>
<evidence type="ECO:0000256" key="1">
    <source>
        <dbReference type="SAM" id="Coils"/>
    </source>
</evidence>
<dbReference type="AlphaFoldDB" id="A0A915PQ22"/>
<evidence type="ECO:0000313" key="3">
    <source>
        <dbReference type="Proteomes" id="UP000887581"/>
    </source>
</evidence>
<proteinExistence type="predicted"/>
<reference evidence="4" key="1">
    <citation type="submission" date="2022-11" db="UniProtKB">
        <authorList>
            <consortium name="WormBaseParasite"/>
        </authorList>
    </citation>
    <scope>IDENTIFICATION</scope>
</reference>
<keyword evidence="3" id="KW-1185">Reference proteome</keyword>
<name>A0A915PQ22_9BILA</name>
<dbReference type="Proteomes" id="UP000887581">
    <property type="component" value="Unplaced"/>
</dbReference>
<evidence type="ECO:0000313" key="4">
    <source>
        <dbReference type="WBParaSite" id="sdigi.contig307.g7296.t1"/>
    </source>
</evidence>
<feature type="region of interest" description="Disordered" evidence="2">
    <location>
        <begin position="1"/>
        <end position="63"/>
    </location>
</feature>
<feature type="coiled-coil region" evidence="1">
    <location>
        <begin position="98"/>
        <end position="132"/>
    </location>
</feature>
<keyword evidence="1" id="KW-0175">Coiled coil</keyword>
<organism evidence="3 4">
    <name type="scientific">Setaria digitata</name>
    <dbReference type="NCBI Taxonomy" id="48799"/>
    <lineage>
        <taxon>Eukaryota</taxon>
        <taxon>Metazoa</taxon>
        <taxon>Ecdysozoa</taxon>
        <taxon>Nematoda</taxon>
        <taxon>Chromadorea</taxon>
        <taxon>Rhabditida</taxon>
        <taxon>Spirurina</taxon>
        <taxon>Spiruromorpha</taxon>
        <taxon>Filarioidea</taxon>
        <taxon>Setariidae</taxon>
        <taxon>Setaria</taxon>
    </lineage>
</organism>
<feature type="compositionally biased region" description="Low complexity" evidence="2">
    <location>
        <begin position="9"/>
        <end position="23"/>
    </location>
</feature>
<sequence length="562" mass="64395">MQQDDILATPRPTSPESTLSESESGQELRTALSDSTPNLVDLENDDMNTERGSSDTQSDSSEKRDWKAICYNLEQKLELIQADAAIHVHAFVEMKEMLRNAERKIGSMQMVIAQKEEENAKLSDIIEKLQIKSVEELDKQKNELIRSTQTNLMTAEQLYRASEAKVFQLEALLEKAHVDNMELHKRLDKAIEGIRNAKSESMDGTEFQRRLRNRLMIITEKFKIEAADPDLAWMGEENIRHAIDGFEVAVNIILNDDPHLRPWAERITIFAEAKSEGPIGQTLPSEITIGHGYLDPAQTRTLMDVKMQLSKELHYLLDKQMKEFREIIWKIMSRLEIAEQKVDSSLVKRMDDFGEVLGMIDHKQCELQKIRTELEDIGLKLETFFEALDEYRHEIKVLSDERNRNLECIREQKFKLKTTCAYVDYLSNEHLKLEKQVKNIELQFEKLAKELHDHTTSVAQASNPVGHQANVNGNAHPPVATRMVRKTAAKENEQQVENSGMIRQVAKTEEPGAARPAQRGTVGFDNMIKVIEVLFVLKKLKCHNFGCIVDLKLNPNSKLDRN</sequence>
<dbReference type="WBParaSite" id="sdigi.contig307.g7296.t1">
    <property type="protein sequence ID" value="sdigi.contig307.g7296.t1"/>
    <property type="gene ID" value="sdigi.contig307.g7296"/>
</dbReference>
<accession>A0A915PQ22</accession>
<protein>
    <submittedName>
        <fullName evidence="4">Uncharacterized protein</fullName>
    </submittedName>
</protein>